<dbReference type="EMBL" id="VFQC01000001">
    <property type="protein sequence ID" value="TQN30170.1"/>
    <property type="molecule type" value="Genomic_DNA"/>
</dbReference>
<accession>A0A543NEK4</accession>
<evidence type="ECO:0000259" key="1">
    <source>
        <dbReference type="Pfam" id="PF09995"/>
    </source>
</evidence>
<keyword evidence="3" id="KW-1185">Reference proteome</keyword>
<dbReference type="GO" id="GO:0016491">
    <property type="term" value="F:oxidoreductase activity"/>
    <property type="evidence" value="ECO:0007669"/>
    <property type="project" value="InterPro"/>
</dbReference>
<feature type="domain" description="ER-bound oxygenase mpaB/mpaB'/Rubber oxygenase catalytic" evidence="1">
    <location>
        <begin position="14"/>
        <end position="231"/>
    </location>
</feature>
<dbReference type="Pfam" id="PF09995">
    <property type="entry name" value="MPAB_Lcp_cat"/>
    <property type="match status" value="1"/>
</dbReference>
<dbReference type="InterPro" id="IPR018713">
    <property type="entry name" value="MPAB/Lcp_cat_dom"/>
</dbReference>
<evidence type="ECO:0000313" key="2">
    <source>
        <dbReference type="EMBL" id="TQN30170.1"/>
    </source>
</evidence>
<reference evidence="2 3" key="1">
    <citation type="submission" date="2019-06" db="EMBL/GenBank/DDBJ databases">
        <title>Sequencing the genomes of 1000 actinobacteria strains.</title>
        <authorList>
            <person name="Klenk H.-P."/>
        </authorList>
    </citation>
    <scope>NUCLEOTIDE SEQUENCE [LARGE SCALE GENOMIC DNA]</scope>
    <source>
        <strain evidence="2 3">DSM 45015</strain>
    </source>
</reference>
<name>A0A543NEK4_9ACTN</name>
<comment type="caution">
    <text evidence="2">The sequence shown here is derived from an EMBL/GenBank/DDBJ whole genome shotgun (WGS) entry which is preliminary data.</text>
</comment>
<dbReference type="Proteomes" id="UP000317422">
    <property type="component" value="Unassembled WGS sequence"/>
</dbReference>
<dbReference type="RefSeq" id="WP_141921448.1">
    <property type="nucleotide sequence ID" value="NZ_VFQC01000001.1"/>
</dbReference>
<dbReference type="AlphaFoldDB" id="A0A543NEK4"/>
<dbReference type="OrthoDB" id="3422701at2"/>
<sequence length="299" mass="33209">MVEGLFRDDTAIRRVTGEAAVLGGAAYAILLQVAHPSVGRGVREHSDFTSRPVNRLRGTLTFVYGTVFGTRAEADRIAAIVRAMHTKVAGPGYHGLDPDLQVWVAATLYAGAVRFHELAMGPMPDGEKDELYAQSAVFATALGCPADSWPASRAAFDRYWAGMVDSIEVPPEGREIAAELFAPANPLLRPAVRAQRFLAAGVLPPRLREGFGIAWGPRQQRRFDRLGRVLRVVYPRLPRPVRTLPKNAYMRDMRRQAARNRLYRRPGRRSRSAVRLWWGGRTRPPLRRAPTPGGGRRSE</sequence>
<organism evidence="2 3">
    <name type="scientific">Haloactinospora alba</name>
    <dbReference type="NCBI Taxonomy" id="405555"/>
    <lineage>
        <taxon>Bacteria</taxon>
        <taxon>Bacillati</taxon>
        <taxon>Actinomycetota</taxon>
        <taxon>Actinomycetes</taxon>
        <taxon>Streptosporangiales</taxon>
        <taxon>Nocardiopsidaceae</taxon>
        <taxon>Haloactinospora</taxon>
    </lineage>
</organism>
<proteinExistence type="predicted"/>
<gene>
    <name evidence="2" type="ORF">FHX37_0031</name>
</gene>
<protein>
    <submittedName>
        <fullName evidence="2">Uncharacterized protein (DUF2236 family)</fullName>
    </submittedName>
</protein>
<dbReference type="PANTHER" id="PTHR36151:SF3">
    <property type="entry name" value="ER-BOUND OXYGENASE MPAB_MPAB'_RUBBER OXYGENASE CATALYTIC DOMAIN-CONTAINING PROTEIN"/>
    <property type="match status" value="1"/>
</dbReference>
<evidence type="ECO:0000313" key="3">
    <source>
        <dbReference type="Proteomes" id="UP000317422"/>
    </source>
</evidence>
<dbReference type="PANTHER" id="PTHR36151">
    <property type="entry name" value="BLR2777 PROTEIN"/>
    <property type="match status" value="1"/>
</dbReference>